<dbReference type="RefSeq" id="WP_132209515.1">
    <property type="nucleotide sequence ID" value="NZ_SLWN01000004.1"/>
</dbReference>
<comment type="caution">
    <text evidence="1">The sequence shown here is derived from an EMBL/GenBank/DDBJ whole genome shotgun (WGS) entry which is preliminary data.</text>
</comment>
<dbReference type="AlphaFoldDB" id="A0A4R2HNJ7"/>
<dbReference type="Proteomes" id="UP000294508">
    <property type="component" value="Unassembled WGS sequence"/>
</dbReference>
<name>A0A4R2HNJ7_9ACTN</name>
<dbReference type="EMBL" id="SLWN01000004">
    <property type="protein sequence ID" value="TCO32763.1"/>
    <property type="molecule type" value="Genomic_DNA"/>
</dbReference>
<gene>
    <name evidence="1" type="ORF">EV652_104369</name>
</gene>
<keyword evidence="2" id="KW-1185">Reference proteome</keyword>
<evidence type="ECO:0000313" key="1">
    <source>
        <dbReference type="EMBL" id="TCO32763.1"/>
    </source>
</evidence>
<accession>A0A4R2HNJ7</accession>
<organism evidence="1 2">
    <name type="scientific">Kribbella steppae</name>
    <dbReference type="NCBI Taxonomy" id="2512223"/>
    <lineage>
        <taxon>Bacteria</taxon>
        <taxon>Bacillati</taxon>
        <taxon>Actinomycetota</taxon>
        <taxon>Actinomycetes</taxon>
        <taxon>Propionibacteriales</taxon>
        <taxon>Kribbellaceae</taxon>
        <taxon>Kribbella</taxon>
    </lineage>
</organism>
<protein>
    <submittedName>
        <fullName evidence="1">Uncharacterized protein</fullName>
    </submittedName>
</protein>
<evidence type="ECO:0000313" key="2">
    <source>
        <dbReference type="Proteomes" id="UP000294508"/>
    </source>
</evidence>
<proteinExistence type="predicted"/>
<reference evidence="1 2" key="1">
    <citation type="journal article" date="2015" name="Stand. Genomic Sci.">
        <title>Genomic Encyclopedia of Bacterial and Archaeal Type Strains, Phase III: the genomes of soil and plant-associated and newly described type strains.</title>
        <authorList>
            <person name="Whitman W.B."/>
            <person name="Woyke T."/>
            <person name="Klenk H.P."/>
            <person name="Zhou Y."/>
            <person name="Lilburn T.G."/>
            <person name="Beck B.J."/>
            <person name="De Vos P."/>
            <person name="Vandamme P."/>
            <person name="Eisen J.A."/>
            <person name="Garrity G."/>
            <person name="Hugenholtz P."/>
            <person name="Kyrpides N.C."/>
        </authorList>
    </citation>
    <scope>NUCLEOTIDE SEQUENCE [LARGE SCALE GENOMIC DNA]</scope>
    <source>
        <strain evidence="1 2">VKM Ac-2572</strain>
    </source>
</reference>
<sequence length="127" mass="14121">MVAIVLLLMVGTATGIGVLVLVSLLGGADQDRDLEIEHENWRRANAEVISVLRTSNRTFLLVRYLVGTSLIRNDVRYPLPGAVPPVGRRVPIRYDPLAPARVVFDVHPLRRTPPRAARPRRPVTRSS</sequence>
<dbReference type="OrthoDB" id="3831238at2"/>